<dbReference type="InParanoid" id="A0A067N6H0"/>
<dbReference type="AlphaFoldDB" id="A0A067N6H0"/>
<protein>
    <submittedName>
        <fullName evidence="3">B mating type pheromone</fullName>
    </submittedName>
</protein>
<reference evidence="4" key="1">
    <citation type="journal article" date="2014" name="Proc. Natl. Acad. Sci. U.S.A.">
        <title>Extensive sampling of basidiomycete genomes demonstrates inadequacy of the white-rot/brown-rot paradigm for wood decay fungi.</title>
        <authorList>
            <person name="Riley R."/>
            <person name="Salamov A.A."/>
            <person name="Brown D.W."/>
            <person name="Nagy L.G."/>
            <person name="Floudas D."/>
            <person name="Held B.W."/>
            <person name="Levasseur A."/>
            <person name="Lombard V."/>
            <person name="Morin E."/>
            <person name="Otillar R."/>
            <person name="Lindquist E.A."/>
            <person name="Sun H."/>
            <person name="LaButti K.M."/>
            <person name="Schmutz J."/>
            <person name="Jabbour D."/>
            <person name="Luo H."/>
            <person name="Baker S.E."/>
            <person name="Pisabarro A.G."/>
            <person name="Walton J.D."/>
            <person name="Blanchette R.A."/>
            <person name="Henrissat B."/>
            <person name="Martin F."/>
            <person name="Cullen D."/>
            <person name="Hibbett D.S."/>
            <person name="Grigoriev I.V."/>
        </authorList>
    </citation>
    <scope>NUCLEOTIDE SEQUENCE [LARGE SCALE GENOMIC DNA]</scope>
    <source>
        <strain evidence="4">PC15</strain>
    </source>
</reference>
<evidence type="ECO:0000256" key="1">
    <source>
        <dbReference type="SAM" id="MobiDB-lite"/>
    </source>
</evidence>
<name>A0A067N6H0_PLEO1</name>
<feature type="compositionally biased region" description="Low complexity" evidence="1">
    <location>
        <begin position="20"/>
        <end position="35"/>
    </location>
</feature>
<gene>
    <name evidence="3" type="ORF">PLEOSDRAFT_199595</name>
</gene>
<evidence type="ECO:0000256" key="2">
    <source>
        <dbReference type="SAM" id="SignalP"/>
    </source>
</evidence>
<keyword evidence="2" id="KW-0732">Signal</keyword>
<dbReference type="VEuPathDB" id="FungiDB:PLEOSDRAFT_199595"/>
<dbReference type="HOGENOM" id="CLU_3088271_0_0_1"/>
<feature type="signal peptide" evidence="2">
    <location>
        <begin position="1"/>
        <end position="16"/>
    </location>
</feature>
<feature type="chain" id="PRO_5001645335" evidence="2">
    <location>
        <begin position="17"/>
        <end position="52"/>
    </location>
</feature>
<organism evidence="3 4">
    <name type="scientific">Pleurotus ostreatus (strain PC15)</name>
    <name type="common">Oyster mushroom</name>
    <dbReference type="NCBI Taxonomy" id="1137138"/>
    <lineage>
        <taxon>Eukaryota</taxon>
        <taxon>Fungi</taxon>
        <taxon>Dikarya</taxon>
        <taxon>Basidiomycota</taxon>
        <taxon>Agaricomycotina</taxon>
        <taxon>Agaricomycetes</taxon>
        <taxon>Agaricomycetidae</taxon>
        <taxon>Agaricales</taxon>
        <taxon>Pleurotineae</taxon>
        <taxon>Pleurotaceae</taxon>
        <taxon>Pleurotus</taxon>
    </lineage>
</organism>
<sequence length="52" mass="5373">MDIFFTLVAYIVPGTALPASSSASSSSTSNDSGPCSDDERTRSGAFCYCVVT</sequence>
<evidence type="ECO:0000313" key="3">
    <source>
        <dbReference type="EMBL" id="KDQ23638.1"/>
    </source>
</evidence>
<dbReference type="Proteomes" id="UP000027073">
    <property type="component" value="Unassembled WGS sequence"/>
</dbReference>
<evidence type="ECO:0000313" key="4">
    <source>
        <dbReference type="Proteomes" id="UP000027073"/>
    </source>
</evidence>
<dbReference type="EMBL" id="KL198012">
    <property type="protein sequence ID" value="KDQ23638.1"/>
    <property type="molecule type" value="Genomic_DNA"/>
</dbReference>
<proteinExistence type="predicted"/>
<accession>A0A067N6H0</accession>
<feature type="region of interest" description="Disordered" evidence="1">
    <location>
        <begin position="17"/>
        <end position="43"/>
    </location>
</feature>